<protein>
    <recommendedName>
        <fullName evidence="6">Phosphoribosylformylglycinamidine synthase subunit PurS</fullName>
        <shortName evidence="6">FGAM synthase</shortName>
        <ecNumber evidence="6">6.3.5.3</ecNumber>
    </recommendedName>
    <alternativeName>
        <fullName evidence="6">Formylglycinamide ribonucleotide amidotransferase subunit III</fullName>
        <shortName evidence="6">FGAR amidotransferase III</shortName>
        <shortName evidence="6">FGAR-AT III</shortName>
    </alternativeName>
    <alternativeName>
        <fullName evidence="6">Phosphoribosylformylglycinamidine synthase subunit III</fullName>
    </alternativeName>
</protein>
<dbReference type="NCBIfam" id="NF004630">
    <property type="entry name" value="PRK05974.1"/>
    <property type="match status" value="1"/>
</dbReference>
<dbReference type="InterPro" id="IPR003850">
    <property type="entry name" value="PurS"/>
</dbReference>
<comment type="catalytic activity">
    <reaction evidence="6">
        <text>N(2)-formyl-N(1)-(5-phospho-beta-D-ribosyl)glycinamide + L-glutamine + ATP + H2O = 2-formamido-N(1)-(5-O-phospho-beta-D-ribosyl)acetamidine + L-glutamate + ADP + phosphate + H(+)</text>
        <dbReference type="Rhea" id="RHEA:17129"/>
        <dbReference type="ChEBI" id="CHEBI:15377"/>
        <dbReference type="ChEBI" id="CHEBI:15378"/>
        <dbReference type="ChEBI" id="CHEBI:29985"/>
        <dbReference type="ChEBI" id="CHEBI:30616"/>
        <dbReference type="ChEBI" id="CHEBI:43474"/>
        <dbReference type="ChEBI" id="CHEBI:58359"/>
        <dbReference type="ChEBI" id="CHEBI:147286"/>
        <dbReference type="ChEBI" id="CHEBI:147287"/>
        <dbReference type="ChEBI" id="CHEBI:456216"/>
        <dbReference type="EC" id="6.3.5.3"/>
    </reaction>
</comment>
<evidence type="ECO:0000256" key="3">
    <source>
        <dbReference type="ARBA" id="ARBA00022741"/>
    </source>
</evidence>
<dbReference type="EC" id="6.3.5.3" evidence="6"/>
<comment type="subcellular location">
    <subcellularLocation>
        <location evidence="6">Cytoplasm</location>
    </subcellularLocation>
</comment>
<comment type="function">
    <text evidence="6">Part of the phosphoribosylformylglycinamidine synthase complex involved in the purines biosynthetic pathway. Catalyzes the ATP-dependent conversion of formylglycinamide ribonucleotide (FGAR) and glutamine to yield formylglycinamidine ribonucleotide (FGAM) and glutamate. The FGAM synthase complex is composed of three subunits. PurQ produces an ammonia molecule by converting glutamine to glutamate. PurL transfers the ammonia molecule to FGAR to form FGAM in an ATP-dependent manner. PurS interacts with PurQ and PurL and is thought to assist in the transfer of the ammonia molecule from PurQ to PurL.</text>
</comment>
<dbReference type="Pfam" id="PF02700">
    <property type="entry name" value="PurS"/>
    <property type="match status" value="1"/>
</dbReference>
<comment type="pathway">
    <text evidence="6">Purine metabolism; IMP biosynthesis via de novo pathway; 5-amino-1-(5-phospho-D-ribosyl)imidazole from N(2)-formyl-N(1)-(5-phospho-D-ribosyl)glycinamide: step 1/2.</text>
</comment>
<dbReference type="GO" id="GO:0005524">
    <property type="term" value="F:ATP binding"/>
    <property type="evidence" value="ECO:0007669"/>
    <property type="project" value="UniProtKB-UniRule"/>
</dbReference>
<dbReference type="Gene3D" id="3.30.1280.10">
    <property type="entry name" value="Phosphoribosylformylglycinamidine synthase subunit PurS"/>
    <property type="match status" value="1"/>
</dbReference>
<comment type="subunit">
    <text evidence="6">Part of the FGAM synthase complex composed of 1 PurL, 1 PurQ and 2 PurS subunits.</text>
</comment>
<evidence type="ECO:0000256" key="5">
    <source>
        <dbReference type="ARBA" id="ARBA00022840"/>
    </source>
</evidence>
<accession>A0A7G9YDH5</accession>
<comment type="similarity">
    <text evidence="6">Belongs to the PurS family.</text>
</comment>
<evidence type="ECO:0000256" key="2">
    <source>
        <dbReference type="ARBA" id="ARBA00022598"/>
    </source>
</evidence>
<keyword evidence="1 6" id="KW-0963">Cytoplasm</keyword>
<keyword evidence="2 6" id="KW-0436">Ligase</keyword>
<proteinExistence type="inferred from homology"/>
<name>A0A7G9YDH5_9EURY</name>
<evidence type="ECO:0000256" key="1">
    <source>
        <dbReference type="ARBA" id="ARBA00022490"/>
    </source>
</evidence>
<dbReference type="InterPro" id="IPR036604">
    <property type="entry name" value="PurS-like_sf"/>
</dbReference>
<sequence>MKYRAEITTELKPGMLDPEGATIQRALAHLGYDVTSVGTAKKLLIELEADGIDDARGMLDEMCKKMLANPVIHNYSIKVQ</sequence>
<dbReference type="EMBL" id="MT631167">
    <property type="protein sequence ID" value="QNO46059.1"/>
    <property type="molecule type" value="Genomic_DNA"/>
</dbReference>
<dbReference type="SUPFAM" id="SSF82697">
    <property type="entry name" value="PurS-like"/>
    <property type="match status" value="1"/>
</dbReference>
<dbReference type="NCBIfam" id="TIGR00302">
    <property type="entry name" value="phosphoribosylformylglycinamidine synthase subunit PurS"/>
    <property type="match status" value="1"/>
</dbReference>
<evidence type="ECO:0000256" key="6">
    <source>
        <dbReference type="HAMAP-Rule" id="MF_01926"/>
    </source>
</evidence>
<dbReference type="PANTHER" id="PTHR34696">
    <property type="entry name" value="PHOSPHORIBOSYLFORMYLGLYCINAMIDINE SYNTHASE SUBUNIT PURS"/>
    <property type="match status" value="1"/>
</dbReference>
<dbReference type="GO" id="GO:0006189">
    <property type="term" value="P:'de novo' IMP biosynthetic process"/>
    <property type="evidence" value="ECO:0007669"/>
    <property type="project" value="UniProtKB-UniRule"/>
</dbReference>
<evidence type="ECO:0000313" key="7">
    <source>
        <dbReference type="EMBL" id="QNO46059.1"/>
    </source>
</evidence>
<dbReference type="PANTHER" id="PTHR34696:SF1">
    <property type="entry name" value="PHOSPHORIBOSYLFORMYLGLYCINAMIDINE SYNTHASE SUBUNIT PURS"/>
    <property type="match status" value="1"/>
</dbReference>
<reference evidence="7" key="1">
    <citation type="submission" date="2020-06" db="EMBL/GenBank/DDBJ databases">
        <title>Unique genomic features of the anaerobic methanotrophic archaea.</title>
        <authorList>
            <person name="Chadwick G.L."/>
            <person name="Skennerton C.T."/>
            <person name="Laso-Perez R."/>
            <person name="Leu A.O."/>
            <person name="Speth D.R."/>
            <person name="Yu H."/>
            <person name="Morgan-Lang C."/>
            <person name="Hatzenpichler R."/>
            <person name="Goudeau D."/>
            <person name="Malmstrom R."/>
            <person name="Brazelton W.J."/>
            <person name="Woyke T."/>
            <person name="Hallam S.J."/>
            <person name="Tyson G.W."/>
            <person name="Wegener G."/>
            <person name="Boetius A."/>
            <person name="Orphan V."/>
        </authorList>
    </citation>
    <scope>NUCLEOTIDE SEQUENCE</scope>
</reference>
<organism evidence="7">
    <name type="scientific">Candidatus Methanogaster sp. ANME-2c ERB4</name>
    <dbReference type="NCBI Taxonomy" id="2759911"/>
    <lineage>
        <taxon>Archaea</taxon>
        <taxon>Methanobacteriati</taxon>
        <taxon>Methanobacteriota</taxon>
        <taxon>Stenosarchaea group</taxon>
        <taxon>Methanomicrobia</taxon>
        <taxon>Methanosarcinales</taxon>
        <taxon>ANME-2 cluster</taxon>
        <taxon>Candidatus Methanogasteraceae</taxon>
        <taxon>Candidatus Methanogaster</taxon>
    </lineage>
</organism>
<evidence type="ECO:0000256" key="4">
    <source>
        <dbReference type="ARBA" id="ARBA00022755"/>
    </source>
</evidence>
<dbReference type="GO" id="GO:0004642">
    <property type="term" value="F:phosphoribosylformylglycinamidine synthase activity"/>
    <property type="evidence" value="ECO:0007669"/>
    <property type="project" value="UniProtKB-UniRule"/>
</dbReference>
<keyword evidence="3 6" id="KW-0547">Nucleotide-binding</keyword>
<dbReference type="UniPathway" id="UPA00074">
    <property type="reaction ID" value="UER00128"/>
</dbReference>
<dbReference type="AlphaFoldDB" id="A0A7G9YDH5"/>
<dbReference type="GO" id="GO:0005737">
    <property type="term" value="C:cytoplasm"/>
    <property type="evidence" value="ECO:0007669"/>
    <property type="project" value="UniProtKB-SubCell"/>
</dbReference>
<keyword evidence="4 6" id="KW-0658">Purine biosynthesis</keyword>
<gene>
    <name evidence="6 7" type="primary">purS</name>
    <name evidence="7" type="ORF">FINKGBGL_00009</name>
</gene>
<keyword evidence="5 6" id="KW-0067">ATP-binding</keyword>
<dbReference type="HAMAP" id="MF_01926">
    <property type="entry name" value="PurS"/>
    <property type="match status" value="1"/>
</dbReference>